<dbReference type="EMBL" id="JANSUY010000002">
    <property type="protein sequence ID" value="MCR9014545.1"/>
    <property type="molecule type" value="Genomic_DNA"/>
</dbReference>
<organism evidence="1 2">
    <name type="scientific">Aquiflexum gelatinilyticum</name>
    <dbReference type="NCBI Taxonomy" id="2961943"/>
    <lineage>
        <taxon>Bacteria</taxon>
        <taxon>Pseudomonadati</taxon>
        <taxon>Bacteroidota</taxon>
        <taxon>Cytophagia</taxon>
        <taxon>Cytophagales</taxon>
        <taxon>Cyclobacteriaceae</taxon>
        <taxon>Aquiflexum</taxon>
    </lineage>
</organism>
<evidence type="ECO:0000313" key="2">
    <source>
        <dbReference type="Proteomes" id="UP001142175"/>
    </source>
</evidence>
<accession>A0A9X2P9G4</accession>
<dbReference type="SUPFAM" id="SSF63825">
    <property type="entry name" value="YWTD domain"/>
    <property type="match status" value="1"/>
</dbReference>
<dbReference type="AlphaFoldDB" id="A0A9X2P9G4"/>
<dbReference type="InterPro" id="IPR011042">
    <property type="entry name" value="6-blade_b-propeller_TolB-like"/>
</dbReference>
<dbReference type="RefSeq" id="WP_258422421.1">
    <property type="nucleotide sequence ID" value="NZ_JANSUY010000002.1"/>
</dbReference>
<keyword evidence="2" id="KW-1185">Reference proteome</keyword>
<dbReference type="PROSITE" id="PS51257">
    <property type="entry name" value="PROKAR_LIPOPROTEIN"/>
    <property type="match status" value="1"/>
</dbReference>
<comment type="caution">
    <text evidence="1">The sequence shown here is derived from an EMBL/GenBank/DDBJ whole genome shotgun (WGS) entry which is preliminary data.</text>
</comment>
<name>A0A9X2P9G4_9BACT</name>
<proteinExistence type="predicted"/>
<sequence length="389" mass="45416">MKKSLFSVLVIFFISCSEKSNKDLSEIEVDLDRSEEGKLSDFAESIEYILLDYPEEFPMVWPHNVKFDKYNNIYIRDLETNQLFVFDSEGKFKNIFLPKGKGPGEFFQISDFQITDGNAIIFDTSINKIIEFDSLGNFIEELRIVNKNLNFFQGESYILNFTSYNPEYKGFNFIKIEDGKDGFSGFLPISLGKESIGNFDSQVGFMEDFHRDKVYFNVPMSYEIVSFDKKAGNLTRTQILNFNKYNMPIEYLKLPRPEIYSLIEEKNLVRDISSFFPFNGFYFYTIRQGMGKKSHVLILDESDEIIYHKYNHLNDIDGMGILGFPWSFTKNEVVHLVSSGDFYFEYLKSFNGKKVKGSANNIHGFFKANESKLKDDYRILVKYKLKDFS</sequence>
<dbReference type="Gene3D" id="2.120.10.30">
    <property type="entry name" value="TolB, C-terminal domain"/>
    <property type="match status" value="1"/>
</dbReference>
<dbReference type="Pfam" id="PF17170">
    <property type="entry name" value="DUF5128"/>
    <property type="match status" value="1"/>
</dbReference>
<evidence type="ECO:0000313" key="1">
    <source>
        <dbReference type="EMBL" id="MCR9014545.1"/>
    </source>
</evidence>
<dbReference type="Proteomes" id="UP001142175">
    <property type="component" value="Unassembled WGS sequence"/>
</dbReference>
<reference evidence="1" key="1">
    <citation type="submission" date="2022-08" db="EMBL/GenBank/DDBJ databases">
        <authorList>
            <person name="Zhang D."/>
        </authorList>
    </citation>
    <scope>NUCLEOTIDE SEQUENCE</scope>
    <source>
        <strain evidence="1">XJ19-11</strain>
    </source>
</reference>
<gene>
    <name evidence="1" type="ORF">NU887_05820</name>
</gene>
<protein>
    <submittedName>
        <fullName evidence="1">6-bladed beta-propeller</fullName>
    </submittedName>
</protein>